<gene>
    <name evidence="1" type="ORF">E5336_05705</name>
</gene>
<comment type="caution">
    <text evidence="1">The sequence shown here is derived from an EMBL/GenBank/DDBJ whole genome shotgun (WGS) entry which is preliminary data.</text>
</comment>
<sequence>MLTQRQKKICEILHEENWIKGKELAAMLGVTDRTIRNDIEAINTEGGQVTIEGNPQKGYHLVAKEESGAPTGIISSIPQTPKERQEFIVKILLFEKRELNIYDLPELLCASSYTIDADVKTIRKKLTQYGNVRLVKQKNWIWLEGSETNKRKLCKDMLNKELEDNFSNLNEMIDLYQKFDLRRVKEILESTLERYDYKVRPSSLPMLLMHIGIALERMLDFHYLENVEMENGLTDTIEYKIASAFFTKVSHRIPIEVNEAEIRLLTLLLLGKRSKAYTVEEVAAGNATVHVPELVRAMLDDVWQRFDVDLRDDKELQNGMELHVRSLLMRHEQHVSVDNVYLHEIKIKFPLIFEMGVQAARRLEQTVNFAISESEISFLALHLGNAFNRLQSAGKYQVVMIFPDDQSLARRCKEKIESRFGDRIEIAAQMNVFERESIERLEPDLIVSSVYLKHDLPVPTLTISMFMNYEDESEIFQALNRLDKRRTSGQFKAMVKNLIVPDFFYPHLVADNEEEVIRTMCQNLEAKGYVRDDFAQRVLERERTASTSFYTGFALPHTFEGTVVKPSISIAILDKPLRWGEYDVELVILLAIRDIDQNLLRIFFDWLSHFVSDQKQFQNLITKRDYRLFIETITKEEDGI</sequence>
<evidence type="ECO:0000313" key="1">
    <source>
        <dbReference type="EMBL" id="TGY66154.1"/>
    </source>
</evidence>
<reference evidence="1" key="1">
    <citation type="submission" date="2019-04" db="EMBL/GenBank/DDBJ databases">
        <title>Microbes associate with the intestines of laboratory mice.</title>
        <authorList>
            <person name="Navarre W."/>
            <person name="Wong E."/>
            <person name="Huang K."/>
            <person name="Tropini C."/>
            <person name="Ng K."/>
            <person name="Yu B."/>
        </authorList>
    </citation>
    <scope>NUCLEOTIDE SEQUENCE</scope>
    <source>
        <strain evidence="1">NM09_H32</strain>
    </source>
</reference>
<dbReference type="Proteomes" id="UP000308836">
    <property type="component" value="Unassembled WGS sequence"/>
</dbReference>
<name>A0AC61R881_9FIRM</name>
<dbReference type="EMBL" id="SRYG01000009">
    <property type="protein sequence ID" value="TGY66154.1"/>
    <property type="molecule type" value="Genomic_DNA"/>
</dbReference>
<accession>A0AC61R881</accession>
<organism evidence="1 2">
    <name type="scientific">Dubosiella muris</name>
    <dbReference type="NCBI Taxonomy" id="3038133"/>
    <lineage>
        <taxon>Bacteria</taxon>
        <taxon>Bacillati</taxon>
        <taxon>Bacillota</taxon>
        <taxon>Erysipelotrichia</taxon>
        <taxon>Erysipelotrichales</taxon>
        <taxon>Erysipelotrichaceae</taxon>
        <taxon>Dubosiella</taxon>
    </lineage>
</organism>
<protein>
    <submittedName>
        <fullName evidence="1">Transcription antiterminator</fullName>
    </submittedName>
</protein>
<keyword evidence="2" id="KW-1185">Reference proteome</keyword>
<proteinExistence type="predicted"/>
<evidence type="ECO:0000313" key="2">
    <source>
        <dbReference type="Proteomes" id="UP000308836"/>
    </source>
</evidence>